<keyword evidence="3" id="KW-1185">Reference proteome</keyword>
<dbReference type="AlphaFoldDB" id="A0A3M7RLU3"/>
<feature type="compositionally biased region" description="Basic and acidic residues" evidence="1">
    <location>
        <begin position="108"/>
        <end position="120"/>
    </location>
</feature>
<dbReference type="Proteomes" id="UP000276133">
    <property type="component" value="Unassembled WGS sequence"/>
</dbReference>
<organism evidence="2 3">
    <name type="scientific">Brachionus plicatilis</name>
    <name type="common">Marine rotifer</name>
    <name type="synonym">Brachionus muelleri</name>
    <dbReference type="NCBI Taxonomy" id="10195"/>
    <lineage>
        <taxon>Eukaryota</taxon>
        <taxon>Metazoa</taxon>
        <taxon>Spiralia</taxon>
        <taxon>Gnathifera</taxon>
        <taxon>Rotifera</taxon>
        <taxon>Eurotatoria</taxon>
        <taxon>Monogononta</taxon>
        <taxon>Pseudotrocha</taxon>
        <taxon>Ploima</taxon>
        <taxon>Brachionidae</taxon>
        <taxon>Brachionus</taxon>
    </lineage>
</organism>
<feature type="region of interest" description="Disordered" evidence="1">
    <location>
        <begin position="108"/>
        <end position="138"/>
    </location>
</feature>
<feature type="non-terminal residue" evidence="2">
    <location>
        <position position="138"/>
    </location>
</feature>
<gene>
    <name evidence="2" type="ORF">BpHYR1_022322</name>
</gene>
<protein>
    <submittedName>
        <fullName evidence="2">Uncharacterized protein</fullName>
    </submittedName>
</protein>
<sequence>MDALECLTKILEVLTSNQKPIFSSEKGTTEIEAQGPIFRSEKGTPGIENQESDDETKNESDLFQDNKHRPHFKNLLLKYISREIPDRSKKNGMDKLKVEFPHIIVKIKENGTHDGRRPIRPDGSNGSVGQFDGSDGQI</sequence>
<accession>A0A3M7RLU3</accession>
<evidence type="ECO:0000256" key="1">
    <source>
        <dbReference type="SAM" id="MobiDB-lite"/>
    </source>
</evidence>
<evidence type="ECO:0000313" key="2">
    <source>
        <dbReference type="EMBL" id="RNA24278.1"/>
    </source>
</evidence>
<feature type="compositionally biased region" description="Basic and acidic residues" evidence="1">
    <location>
        <begin position="55"/>
        <end position="67"/>
    </location>
</feature>
<reference evidence="2 3" key="1">
    <citation type="journal article" date="2018" name="Sci. Rep.">
        <title>Genomic signatures of local adaptation to the degree of environmental predictability in rotifers.</title>
        <authorList>
            <person name="Franch-Gras L."/>
            <person name="Hahn C."/>
            <person name="Garcia-Roger E.M."/>
            <person name="Carmona M.J."/>
            <person name="Serra M."/>
            <person name="Gomez A."/>
        </authorList>
    </citation>
    <scope>NUCLEOTIDE SEQUENCE [LARGE SCALE GENOMIC DNA]</scope>
    <source>
        <strain evidence="2">HYR1</strain>
    </source>
</reference>
<dbReference type="EMBL" id="REGN01003149">
    <property type="protein sequence ID" value="RNA24278.1"/>
    <property type="molecule type" value="Genomic_DNA"/>
</dbReference>
<feature type="region of interest" description="Disordered" evidence="1">
    <location>
        <begin position="24"/>
        <end position="69"/>
    </location>
</feature>
<name>A0A3M7RLU3_BRAPC</name>
<proteinExistence type="predicted"/>
<comment type="caution">
    <text evidence="2">The sequence shown here is derived from an EMBL/GenBank/DDBJ whole genome shotgun (WGS) entry which is preliminary data.</text>
</comment>
<evidence type="ECO:0000313" key="3">
    <source>
        <dbReference type="Proteomes" id="UP000276133"/>
    </source>
</evidence>